<keyword evidence="2" id="KW-0479">Metal-binding</keyword>
<evidence type="ECO:0000256" key="2">
    <source>
        <dbReference type="PIRSR" id="PIRSR004789-51"/>
    </source>
</evidence>
<evidence type="ECO:0000313" key="3">
    <source>
        <dbReference type="EMBL" id="OGY31394.1"/>
    </source>
</evidence>
<feature type="active site" description="Proton donor" evidence="1">
    <location>
        <position position="68"/>
    </location>
</feature>
<dbReference type="AlphaFoldDB" id="A0A1G1WUJ2"/>
<sequence length="262" mass="28944">MKILLIGDVVAKLGRKAVGEVLPDLVKKEKIDLVIANVENLSHGKGITEKSVDELRNAGVDIMTSGNHIWFKEDFTEVLSKDPTIIRPANYPADTAGYGFTYAKVGREKVLIINLIGNQMMNEPTDEPYRTVDAILLDQVEKEKPNFIIVDFHAEVTSEKVAMGWYLDGRASVVFGTHTHVPTADIRILPKGTGFVSDVGMTGAADSVLGVRPDIIIKKQKDPYPIKFEWVEEGPRVFASVLVETNKDGTTKNIKRIDKTLA</sequence>
<dbReference type="InterPro" id="IPR029052">
    <property type="entry name" value="Metallo-depent_PP-like"/>
</dbReference>
<dbReference type="Proteomes" id="UP000179279">
    <property type="component" value="Unassembled WGS sequence"/>
</dbReference>
<reference evidence="3 4" key="1">
    <citation type="journal article" date="2016" name="Nat. Commun.">
        <title>Thousands of microbial genomes shed light on interconnected biogeochemical processes in an aquifer system.</title>
        <authorList>
            <person name="Anantharaman K."/>
            <person name="Brown C.T."/>
            <person name="Hug L.A."/>
            <person name="Sharon I."/>
            <person name="Castelle C.J."/>
            <person name="Probst A.J."/>
            <person name="Thomas B.C."/>
            <person name="Singh A."/>
            <person name="Wilkins M.J."/>
            <person name="Karaoz U."/>
            <person name="Brodie E.L."/>
            <person name="Williams K.H."/>
            <person name="Hubbard S.S."/>
            <person name="Banfield J.F."/>
        </authorList>
    </citation>
    <scope>NUCLEOTIDE SEQUENCE [LARGE SCALE GENOMIC DNA]</scope>
</reference>
<protein>
    <submittedName>
        <fullName evidence="3">Metallophosphoesterase</fullName>
    </submittedName>
</protein>
<comment type="caution">
    <text evidence="3">The sequence shown here is derived from an EMBL/GenBank/DDBJ whole genome shotgun (WGS) entry which is preliminary data.</text>
</comment>
<feature type="binding site" evidence="2">
    <location>
        <position position="67"/>
    </location>
    <ligand>
        <name>Fe cation</name>
        <dbReference type="ChEBI" id="CHEBI:24875"/>
        <label>2</label>
    </ligand>
</feature>
<feature type="binding site" evidence="2">
    <location>
        <position position="178"/>
    </location>
    <ligand>
        <name>Fe cation</name>
        <dbReference type="ChEBI" id="CHEBI:24875"/>
        <label>2</label>
    </ligand>
</feature>
<dbReference type="PANTHER" id="PTHR36303">
    <property type="entry name" value="2',3'-CYCLIC-NUCLEOTIDE 2'-PHOSPHODIESTERASE"/>
    <property type="match status" value="1"/>
</dbReference>
<feature type="binding site" evidence="2">
    <location>
        <position position="153"/>
    </location>
    <ligand>
        <name>Fe cation</name>
        <dbReference type="ChEBI" id="CHEBI:24875"/>
        <label>2</label>
    </ligand>
</feature>
<evidence type="ECO:0000313" key="4">
    <source>
        <dbReference type="Proteomes" id="UP000179279"/>
    </source>
</evidence>
<accession>A0A1G1WUJ2</accession>
<dbReference type="InterPro" id="IPR005235">
    <property type="entry name" value="YmdB-like"/>
</dbReference>
<feature type="binding site" evidence="2">
    <location>
        <position position="39"/>
    </location>
    <ligand>
        <name>Fe cation</name>
        <dbReference type="ChEBI" id="CHEBI:24875"/>
        <label>1</label>
    </ligand>
</feature>
<dbReference type="Gene3D" id="3.60.21.10">
    <property type="match status" value="1"/>
</dbReference>
<dbReference type="EMBL" id="MHDA01000033">
    <property type="protein sequence ID" value="OGY31394.1"/>
    <property type="molecule type" value="Genomic_DNA"/>
</dbReference>
<feature type="binding site" evidence="2">
    <location>
        <position position="180"/>
    </location>
    <ligand>
        <name>Fe cation</name>
        <dbReference type="ChEBI" id="CHEBI:24875"/>
        <label>1</label>
    </ligand>
</feature>
<dbReference type="Pfam" id="PF13277">
    <property type="entry name" value="YmdB"/>
    <property type="match status" value="1"/>
</dbReference>
<evidence type="ECO:0000256" key="1">
    <source>
        <dbReference type="PIRSR" id="PIRSR004789-50"/>
    </source>
</evidence>
<organism evidence="3 4">
    <name type="scientific">Candidatus Woykebacteria bacterium RIFCSPLOWO2_01_FULL_41_12</name>
    <dbReference type="NCBI Taxonomy" id="1802604"/>
    <lineage>
        <taxon>Bacteria</taxon>
        <taxon>Candidatus Woykeibacteriota</taxon>
    </lineage>
</organism>
<name>A0A1G1WUJ2_9BACT</name>
<dbReference type="NCBIfam" id="TIGR00282">
    <property type="entry name" value="TIGR00282 family metallophosphoesterase"/>
    <property type="match status" value="1"/>
</dbReference>
<dbReference type="GO" id="GO:0004113">
    <property type="term" value="F:2',3'-cyclic-nucleotide 3'-phosphodiesterase activity"/>
    <property type="evidence" value="ECO:0007669"/>
    <property type="project" value="TreeGrafter"/>
</dbReference>
<feature type="binding site" evidence="2">
    <location>
        <position position="8"/>
    </location>
    <ligand>
        <name>Fe cation</name>
        <dbReference type="ChEBI" id="CHEBI:24875"/>
        <label>1</label>
    </ligand>
</feature>
<feature type="binding site" evidence="2">
    <location>
        <position position="39"/>
    </location>
    <ligand>
        <name>Fe cation</name>
        <dbReference type="ChEBI" id="CHEBI:24875"/>
        <label>2</label>
    </ligand>
</feature>
<feature type="binding site" evidence="2">
    <location>
        <position position="40"/>
    </location>
    <ligand>
        <name>Fe cation</name>
        <dbReference type="ChEBI" id="CHEBI:24875"/>
        <label>1</label>
    </ligand>
</feature>
<dbReference type="SUPFAM" id="SSF56300">
    <property type="entry name" value="Metallo-dependent phosphatases"/>
    <property type="match status" value="1"/>
</dbReference>
<dbReference type="GO" id="GO:0046872">
    <property type="term" value="F:metal ion binding"/>
    <property type="evidence" value="ECO:0007669"/>
    <property type="project" value="UniProtKB-KW"/>
</dbReference>
<dbReference type="PANTHER" id="PTHR36303:SF1">
    <property type="entry name" value="2',3'-CYCLIC-NUCLEOTIDE 2'-PHOSPHODIESTERASE"/>
    <property type="match status" value="1"/>
</dbReference>
<gene>
    <name evidence="3" type="ORF">A3A57_01985</name>
</gene>
<dbReference type="PIRSF" id="PIRSF004789">
    <property type="entry name" value="DR1281"/>
    <property type="match status" value="1"/>
</dbReference>
<proteinExistence type="predicted"/>